<reference evidence="2" key="1">
    <citation type="submission" date="2020-10" db="EMBL/GenBank/DDBJ databases">
        <authorList>
            <person name="Gilroy R."/>
        </authorList>
    </citation>
    <scope>NUCLEOTIDE SEQUENCE</scope>
    <source>
        <strain evidence="2">2889</strain>
    </source>
</reference>
<dbReference type="Gene3D" id="2.160.20.120">
    <property type="match status" value="1"/>
</dbReference>
<evidence type="ECO:0000259" key="1">
    <source>
        <dbReference type="Pfam" id="PF10988"/>
    </source>
</evidence>
<sequence length="295" mass="31763">MKRIFLSATTMLGLLLASIFVFSSCRHKEPAIQLSGLTVAKTYPFRDFQQLKISGLFEINLIPYHKDSLVVTTDSTLFQYLFLEQRGNKVSISFDLGDAHIMAADKAQNDSASTPNRAVQAMAPLRNLDLDEMKPVVDIYYLKIEHIDAKGAALLKAEKPLKTDIFKMELAGASKFTGNLIINHSLEIQAVGASKFEGSCMAPGKASVEVTGASQMDWSGFIGKAYLEATGASHIRGFEMVIDNLDAEASGASGIDATVNKHLNGTASGASHIRYKGTPEVKASVSGASAVKPME</sequence>
<dbReference type="EMBL" id="JADIMZ010000065">
    <property type="protein sequence ID" value="MBO8432527.1"/>
    <property type="molecule type" value="Genomic_DNA"/>
</dbReference>
<gene>
    <name evidence="2" type="ORF">IAB08_04470</name>
</gene>
<evidence type="ECO:0000313" key="2">
    <source>
        <dbReference type="EMBL" id="MBO8432527.1"/>
    </source>
</evidence>
<evidence type="ECO:0000313" key="3">
    <source>
        <dbReference type="Proteomes" id="UP000823612"/>
    </source>
</evidence>
<dbReference type="AlphaFoldDB" id="A0A9D9DR52"/>
<feature type="domain" description="Putative auto-transporter adhesin head GIN" evidence="1">
    <location>
        <begin position="47"/>
        <end position="279"/>
    </location>
</feature>
<dbReference type="PROSITE" id="PS51257">
    <property type="entry name" value="PROKAR_LIPOPROTEIN"/>
    <property type="match status" value="1"/>
</dbReference>
<comment type="caution">
    <text evidence="2">The sequence shown here is derived from an EMBL/GenBank/DDBJ whole genome shotgun (WGS) entry which is preliminary data.</text>
</comment>
<accession>A0A9D9DR52</accession>
<organism evidence="2 3">
    <name type="scientific">Candidatus Pullibacteroides excrementavium</name>
    <dbReference type="NCBI Taxonomy" id="2840905"/>
    <lineage>
        <taxon>Bacteria</taxon>
        <taxon>Pseudomonadati</taxon>
        <taxon>Bacteroidota</taxon>
        <taxon>Bacteroidia</taxon>
        <taxon>Bacteroidales</taxon>
        <taxon>Candidatus Pullibacteroides</taxon>
    </lineage>
</organism>
<reference evidence="2" key="2">
    <citation type="journal article" date="2021" name="PeerJ">
        <title>Extensive microbial diversity within the chicken gut microbiome revealed by metagenomics and culture.</title>
        <authorList>
            <person name="Gilroy R."/>
            <person name="Ravi A."/>
            <person name="Getino M."/>
            <person name="Pursley I."/>
            <person name="Horton D.L."/>
            <person name="Alikhan N.F."/>
            <person name="Baker D."/>
            <person name="Gharbi K."/>
            <person name="Hall N."/>
            <person name="Watson M."/>
            <person name="Adriaenssens E.M."/>
            <person name="Foster-Nyarko E."/>
            <person name="Jarju S."/>
            <person name="Secka A."/>
            <person name="Antonio M."/>
            <person name="Oren A."/>
            <person name="Chaudhuri R.R."/>
            <person name="La Ragione R."/>
            <person name="Hildebrand F."/>
            <person name="Pallen M.J."/>
        </authorList>
    </citation>
    <scope>NUCLEOTIDE SEQUENCE</scope>
    <source>
        <strain evidence="2">2889</strain>
    </source>
</reference>
<protein>
    <submittedName>
        <fullName evidence="2">DUF2807 domain-containing protein</fullName>
    </submittedName>
</protein>
<dbReference type="Proteomes" id="UP000823612">
    <property type="component" value="Unassembled WGS sequence"/>
</dbReference>
<dbReference type="Pfam" id="PF10988">
    <property type="entry name" value="DUF2807"/>
    <property type="match status" value="1"/>
</dbReference>
<name>A0A9D9DR52_9BACT</name>
<proteinExistence type="predicted"/>
<dbReference type="InterPro" id="IPR021255">
    <property type="entry name" value="DUF2807"/>
</dbReference>